<proteinExistence type="predicted"/>
<comment type="caution">
    <text evidence="1">The sequence shown here is derived from an EMBL/GenBank/DDBJ whole genome shotgun (WGS) entry which is preliminary data.</text>
</comment>
<organism evidence="1">
    <name type="scientific">Rhizobium meliloti</name>
    <name type="common">Ensifer meliloti</name>
    <name type="synonym">Sinorhizobium meliloti</name>
    <dbReference type="NCBI Taxonomy" id="382"/>
    <lineage>
        <taxon>Bacteria</taxon>
        <taxon>Pseudomonadati</taxon>
        <taxon>Pseudomonadota</taxon>
        <taxon>Alphaproteobacteria</taxon>
        <taxon>Hyphomicrobiales</taxon>
        <taxon>Rhizobiaceae</taxon>
        <taxon>Sinorhizobium/Ensifer group</taxon>
        <taxon>Sinorhizobium</taxon>
    </lineage>
</organism>
<evidence type="ECO:0000313" key="1">
    <source>
        <dbReference type="EMBL" id="MQW06572.1"/>
    </source>
</evidence>
<dbReference type="RefSeq" id="WP_153318637.1">
    <property type="nucleotide sequence ID" value="NZ_WISP01000172.1"/>
</dbReference>
<name>A0A6A7ZY34_RHIML</name>
<dbReference type="AlphaFoldDB" id="A0A6A7ZY34"/>
<reference evidence="1" key="1">
    <citation type="journal article" date="2013" name="Genome Biol.">
        <title>Comparative genomics of the core and accessory genomes of 48 Sinorhizobium strains comprising five genospecies.</title>
        <authorList>
            <person name="Sugawara M."/>
            <person name="Epstein B."/>
            <person name="Badgley B.D."/>
            <person name="Unno T."/>
            <person name="Xu L."/>
            <person name="Reese J."/>
            <person name="Gyaneshwar P."/>
            <person name="Denny R."/>
            <person name="Mudge J."/>
            <person name="Bharti A.K."/>
            <person name="Farmer A.D."/>
            <person name="May G.D."/>
            <person name="Woodward J.E."/>
            <person name="Medigue C."/>
            <person name="Vallenet D."/>
            <person name="Lajus A."/>
            <person name="Rouy Z."/>
            <person name="Martinez-Vaz B."/>
            <person name="Tiffin P."/>
            <person name="Young N.D."/>
            <person name="Sadowsky M.J."/>
        </authorList>
    </citation>
    <scope>NUCLEOTIDE SEQUENCE</scope>
    <source>
        <strain evidence="1">M30</strain>
    </source>
</reference>
<sequence>MAVYTGQPTVPIMYLRPTRASFDNPGSAIDGGVNGVGESISIETSGGGIVTATYEECVLLGDDTERHEVINWLGARGNGGYRFFNVPIVNDGIGPFPIIDGKRRPIIKGIPHSDGSFFSDGSGYSQATVYGEVTEAAGLGAGILKMRVYGASRPLRWSDWFSIYHPTKGWRAYRYWEVISKTNEANPVYTLAIAPPLREAVTAGTRVELARPMCCMKFPRGFTLPWDYSGFYESRPTLRFTEAF</sequence>
<protein>
    <submittedName>
        <fullName evidence="1">Uncharacterized protein</fullName>
    </submittedName>
</protein>
<accession>A0A6A7ZY34</accession>
<gene>
    <name evidence="1" type="ORF">GHK45_23455</name>
</gene>
<dbReference type="EMBL" id="WISP01000172">
    <property type="protein sequence ID" value="MQW06572.1"/>
    <property type="molecule type" value="Genomic_DNA"/>
</dbReference>